<dbReference type="Pfam" id="PF07394">
    <property type="entry name" value="DUF1501"/>
    <property type="match status" value="1"/>
</dbReference>
<dbReference type="InterPro" id="IPR010869">
    <property type="entry name" value="DUF1501"/>
</dbReference>
<dbReference type="InterPro" id="IPR017850">
    <property type="entry name" value="Alkaline_phosphatase_core_sf"/>
</dbReference>
<accession>A0A7V8VGB4</accession>
<name>A0A7V8VGB4_9BACT</name>
<reference evidence="1 2" key="1">
    <citation type="submission" date="2020-07" db="EMBL/GenBank/DDBJ databases">
        <title>Thermogemmata thermophila gen. nov., sp. nov., a novel moderate thermophilic planctomycete from a Kamchatka hot spring.</title>
        <authorList>
            <person name="Elcheninov A.G."/>
            <person name="Podosokorskaya O.A."/>
            <person name="Kovaleva O.L."/>
            <person name="Novikov A."/>
            <person name="Bonch-Osmolovskaya E.A."/>
            <person name="Toshchakov S.V."/>
            <person name="Kublanov I.V."/>
        </authorList>
    </citation>
    <scope>NUCLEOTIDE SEQUENCE [LARGE SCALE GENOMIC DNA]</scope>
    <source>
        <strain evidence="1 2">2918</strain>
    </source>
</reference>
<dbReference type="SUPFAM" id="SSF53649">
    <property type="entry name" value="Alkaline phosphatase-like"/>
    <property type="match status" value="1"/>
</dbReference>
<protein>
    <submittedName>
        <fullName evidence="1">DUF1501 domain-containing protein</fullName>
    </submittedName>
</protein>
<sequence>MPSEAVVPPLAVGQQRSRVCSGWHRRSFLQVGASTVLGLCWPRWLAVQGASRTAPAGPARSVILLWLWGGPSQLDTFDPKPQAPSEYRGPFGTIPTRISGVRFAELFPQLAARSHHLAVIRTLTTSSNDHGIAGTIGLTGSGAGGVGLDGKPLPGSPQPALGSVVARVRAARGGKALHPFFVVGGKLHQGKKPIIGEGGGVLGAAWDPFRLEYDPVQGAARVPALRLPPELTPERLHHRQELLQALDGVQREAERLARQQNLPAYQQRVLDMLLAPQSRAAFDLSREPPALADRYGRTRFGQSCLLARRLVEAGVPFVQVNWSDHVEAEEDAGDGGWDQHYRNFQIMQDRHAPWLDQAMSALLDDLQERGLLSSTLVLAVGEFGRTPRINDKAGRDHWPDCYCALAAGGGLRRACFVGTSDAKAAKPADTPLTPADLHATILHQLGLTSEQITALGLTPTGRVITELL</sequence>
<evidence type="ECO:0000313" key="2">
    <source>
        <dbReference type="Proteomes" id="UP000542342"/>
    </source>
</evidence>
<dbReference type="PANTHER" id="PTHR43737:SF1">
    <property type="entry name" value="DUF1501 DOMAIN-CONTAINING PROTEIN"/>
    <property type="match status" value="1"/>
</dbReference>
<dbReference type="RefSeq" id="WP_194539399.1">
    <property type="nucleotide sequence ID" value="NZ_JACEFB010000015.1"/>
</dbReference>
<gene>
    <name evidence="1" type="ORF">H0921_15345</name>
</gene>
<proteinExistence type="predicted"/>
<dbReference type="AlphaFoldDB" id="A0A7V8VGB4"/>
<keyword evidence="2" id="KW-1185">Reference proteome</keyword>
<organism evidence="1 2">
    <name type="scientific">Thermogemmata fonticola</name>
    <dbReference type="NCBI Taxonomy" id="2755323"/>
    <lineage>
        <taxon>Bacteria</taxon>
        <taxon>Pseudomonadati</taxon>
        <taxon>Planctomycetota</taxon>
        <taxon>Planctomycetia</taxon>
        <taxon>Gemmatales</taxon>
        <taxon>Gemmataceae</taxon>
        <taxon>Thermogemmata</taxon>
    </lineage>
</organism>
<dbReference type="EMBL" id="JACEFB010000015">
    <property type="protein sequence ID" value="MBA2227534.1"/>
    <property type="molecule type" value="Genomic_DNA"/>
</dbReference>
<dbReference type="Proteomes" id="UP000542342">
    <property type="component" value="Unassembled WGS sequence"/>
</dbReference>
<comment type="caution">
    <text evidence="1">The sequence shown here is derived from an EMBL/GenBank/DDBJ whole genome shotgun (WGS) entry which is preliminary data.</text>
</comment>
<dbReference type="PANTHER" id="PTHR43737">
    <property type="entry name" value="BLL7424 PROTEIN"/>
    <property type="match status" value="1"/>
</dbReference>
<evidence type="ECO:0000313" key="1">
    <source>
        <dbReference type="EMBL" id="MBA2227534.1"/>
    </source>
</evidence>